<proteinExistence type="predicted"/>
<evidence type="ECO:0000313" key="3">
    <source>
        <dbReference type="Proteomes" id="UP001597052"/>
    </source>
</evidence>
<dbReference type="EMBL" id="JBHUDM010000003">
    <property type="protein sequence ID" value="MFD1642469.1"/>
    <property type="molecule type" value="Genomic_DNA"/>
</dbReference>
<gene>
    <name evidence="2" type="ORF">ACFSBW_11350</name>
</gene>
<dbReference type="RefSeq" id="WP_256395869.1">
    <property type="nucleotide sequence ID" value="NZ_JANHDJ010000003.1"/>
</dbReference>
<accession>A0ABD6D880</accession>
<feature type="domain" description="DUF7993" evidence="1">
    <location>
        <begin position="1"/>
        <end position="157"/>
    </location>
</feature>
<reference evidence="2 3" key="1">
    <citation type="journal article" date="2019" name="Int. J. Syst. Evol. Microbiol.">
        <title>The Global Catalogue of Microorganisms (GCM) 10K type strain sequencing project: providing services to taxonomists for standard genome sequencing and annotation.</title>
        <authorList>
            <consortium name="The Broad Institute Genomics Platform"/>
            <consortium name="The Broad Institute Genome Sequencing Center for Infectious Disease"/>
            <person name="Wu L."/>
            <person name="Ma J."/>
        </authorList>
    </citation>
    <scope>NUCLEOTIDE SEQUENCE [LARGE SCALE GENOMIC DNA]</scope>
    <source>
        <strain evidence="2 3">CGMCC 1.10593</strain>
    </source>
</reference>
<dbReference type="InterPro" id="IPR058306">
    <property type="entry name" value="DUF7993"/>
</dbReference>
<dbReference type="AlphaFoldDB" id="A0ABD6D880"/>
<evidence type="ECO:0000313" key="2">
    <source>
        <dbReference type="EMBL" id="MFD1642469.1"/>
    </source>
</evidence>
<evidence type="ECO:0000259" key="1">
    <source>
        <dbReference type="Pfam" id="PF25956"/>
    </source>
</evidence>
<organism evidence="2 3">
    <name type="scientific">Halohasta litorea</name>
    <dbReference type="NCBI Taxonomy" id="869891"/>
    <lineage>
        <taxon>Archaea</taxon>
        <taxon>Methanobacteriati</taxon>
        <taxon>Methanobacteriota</taxon>
        <taxon>Stenosarchaea group</taxon>
        <taxon>Halobacteria</taxon>
        <taxon>Halobacteriales</taxon>
        <taxon>Haloferacaceae</taxon>
        <taxon>Halohasta</taxon>
    </lineage>
</organism>
<comment type="caution">
    <text evidence="2">The sequence shown here is derived from an EMBL/GenBank/DDBJ whole genome shotgun (WGS) entry which is preliminary data.</text>
</comment>
<name>A0ABD6D880_9EURY</name>
<keyword evidence="3" id="KW-1185">Reference proteome</keyword>
<sequence>MVQDRLRDGTRIAQLVASELTGDREALAQVVVADADPDVEPTADGALAYRVAYVADSDAIAVGDRGQTTIDESVDTERTTLAEVFVQPERARVEFVVAPDVAADAAAEATVTDDEMGLRVRPKAVDPPRTLAFVEDGADAKRVIPVFKKVVAAIGDSTGSS</sequence>
<dbReference type="Pfam" id="PF25956">
    <property type="entry name" value="DUF7993"/>
    <property type="match status" value="1"/>
</dbReference>
<protein>
    <recommendedName>
        <fullName evidence="1">DUF7993 domain-containing protein</fullName>
    </recommendedName>
</protein>
<dbReference type="Proteomes" id="UP001597052">
    <property type="component" value="Unassembled WGS sequence"/>
</dbReference>